<name>A0A5R8K976_9BACT</name>
<evidence type="ECO:0000313" key="1">
    <source>
        <dbReference type="EMBL" id="TLD68841.1"/>
    </source>
</evidence>
<dbReference type="Proteomes" id="UP000306196">
    <property type="component" value="Unassembled WGS sequence"/>
</dbReference>
<dbReference type="InterPro" id="IPR035069">
    <property type="entry name" value="TTHA1013/TTHA0281-like"/>
</dbReference>
<gene>
    <name evidence="1" type="ORF">FEM03_20410</name>
</gene>
<reference evidence="1 2" key="1">
    <citation type="submission" date="2019-05" db="EMBL/GenBank/DDBJ databases">
        <title>Verrucobacter flavum gen. nov., sp. nov. a new member of the family Verrucomicrobiaceae.</title>
        <authorList>
            <person name="Szuroczki S."/>
            <person name="Abbaszade G."/>
            <person name="Szabo A."/>
            <person name="Felfoldi T."/>
            <person name="Schumann P."/>
            <person name="Boka K."/>
            <person name="Keki Z."/>
            <person name="Toumi M."/>
            <person name="Toth E."/>
        </authorList>
    </citation>
    <scope>NUCLEOTIDE SEQUENCE [LARGE SCALE GENOMIC DNA]</scope>
    <source>
        <strain evidence="1 2">MG-N-17</strain>
    </source>
</reference>
<comment type="caution">
    <text evidence="1">The sequence shown here is derived from an EMBL/GenBank/DDBJ whole genome shotgun (WGS) entry which is preliminary data.</text>
</comment>
<protein>
    <submittedName>
        <fullName evidence="1">Type II toxin-antitoxin system HicB family antitoxin</fullName>
    </submittedName>
</protein>
<sequence>MNPSASITYWNDDELWLGFLDEFPDYVTQGTSFEDLKEHLLDLHKELTGGLVPNIKRHAQLELA</sequence>
<accession>A0A5R8K976</accession>
<dbReference type="SUPFAM" id="SSF143100">
    <property type="entry name" value="TTHA1013/TTHA0281-like"/>
    <property type="match status" value="1"/>
</dbReference>
<dbReference type="RefSeq" id="WP_138088158.1">
    <property type="nucleotide sequence ID" value="NZ_VAUV01000018.1"/>
</dbReference>
<dbReference type="OrthoDB" id="489371at2"/>
<evidence type="ECO:0000313" key="2">
    <source>
        <dbReference type="Proteomes" id="UP000306196"/>
    </source>
</evidence>
<organism evidence="1 2">
    <name type="scientific">Phragmitibacter flavus</name>
    <dbReference type="NCBI Taxonomy" id="2576071"/>
    <lineage>
        <taxon>Bacteria</taxon>
        <taxon>Pseudomonadati</taxon>
        <taxon>Verrucomicrobiota</taxon>
        <taxon>Verrucomicrobiia</taxon>
        <taxon>Verrucomicrobiales</taxon>
        <taxon>Verrucomicrobiaceae</taxon>
        <taxon>Phragmitibacter</taxon>
    </lineage>
</organism>
<proteinExistence type="predicted"/>
<dbReference type="EMBL" id="VAUV01000018">
    <property type="protein sequence ID" value="TLD68841.1"/>
    <property type="molecule type" value="Genomic_DNA"/>
</dbReference>
<dbReference type="AlphaFoldDB" id="A0A5R8K976"/>
<keyword evidence="2" id="KW-1185">Reference proteome</keyword>